<reference evidence="1" key="1">
    <citation type="submission" date="2016-07" db="EMBL/GenBank/DDBJ databases">
        <title>De novo transcriptome assembly of four accessions of the metal hyperaccumulator plant Noccaea caerulescens.</title>
        <authorList>
            <person name="Blande D."/>
            <person name="Halimaa P."/>
            <person name="Tervahauta A.I."/>
            <person name="Aarts M.G."/>
            <person name="Karenlampi S.O."/>
        </authorList>
    </citation>
    <scope>NUCLEOTIDE SEQUENCE</scope>
</reference>
<accession>A0A1J3F9Z6</accession>
<protein>
    <submittedName>
        <fullName evidence="1">Transcription factor ALC</fullName>
    </submittedName>
</protein>
<dbReference type="AlphaFoldDB" id="A0A1J3F9Z6"/>
<name>A0A1J3F9Z6_NOCCA</name>
<gene>
    <name evidence="1" type="ORF">LC_TR8904_c5_g1_i1_g.31957</name>
</gene>
<proteinExistence type="predicted"/>
<organism evidence="1">
    <name type="scientific">Noccaea caerulescens</name>
    <name type="common">Alpine penny-cress</name>
    <name type="synonym">Thlaspi caerulescens</name>
    <dbReference type="NCBI Taxonomy" id="107243"/>
    <lineage>
        <taxon>Eukaryota</taxon>
        <taxon>Viridiplantae</taxon>
        <taxon>Streptophyta</taxon>
        <taxon>Embryophyta</taxon>
        <taxon>Tracheophyta</taxon>
        <taxon>Spermatophyta</taxon>
        <taxon>Magnoliopsida</taxon>
        <taxon>eudicotyledons</taxon>
        <taxon>Gunneridae</taxon>
        <taxon>Pentapetalae</taxon>
        <taxon>rosids</taxon>
        <taxon>malvids</taxon>
        <taxon>Brassicales</taxon>
        <taxon>Brassicaceae</taxon>
        <taxon>Coluteocarpeae</taxon>
        <taxon>Noccaea</taxon>
    </lineage>
</organism>
<sequence>MLDEAIEYLKQLQLQVQVLGFTKIRFIQSKVQFVYLIRNFNDCVMQTLAVMNGLGLNPMRLPPVLPPTQTRTNEALEQDLNLQTLLAAPPSLLHREPPEASQEMCFSTTTLL</sequence>
<evidence type="ECO:0000313" key="1">
    <source>
        <dbReference type="EMBL" id="JAU40955.1"/>
    </source>
</evidence>
<dbReference type="EMBL" id="GEVK01011877">
    <property type="protein sequence ID" value="JAU40955.1"/>
    <property type="molecule type" value="Transcribed_RNA"/>
</dbReference>